<sequence length="51" mass="6392">MWRNYIYEILEYTLQYHTMFIECLINHFSTIDDLEYIITVQIILIMELQFN</sequence>
<evidence type="ECO:0000313" key="1">
    <source>
        <dbReference type="EMBL" id="ETJ39016.1"/>
    </source>
</evidence>
<dbReference type="AlphaFoldDB" id="W1Y9H0"/>
<reference evidence="1" key="1">
    <citation type="submission" date="2013-12" db="EMBL/GenBank/DDBJ databases">
        <title>A Varibaculum cambriense genome reconstructed from a premature infant gut community with otherwise low bacterial novelty that shifts toward anaerobic metabolism during the third week of life.</title>
        <authorList>
            <person name="Brown C.T."/>
            <person name="Sharon I."/>
            <person name="Thomas B.C."/>
            <person name="Castelle C.J."/>
            <person name="Morowitz M.J."/>
            <person name="Banfield J.F."/>
        </authorList>
    </citation>
    <scope>NUCLEOTIDE SEQUENCE</scope>
</reference>
<comment type="caution">
    <text evidence="1">The sequence shown here is derived from an EMBL/GenBank/DDBJ whole genome shotgun (WGS) entry which is preliminary data.</text>
</comment>
<dbReference type="EMBL" id="AZMM01006992">
    <property type="protein sequence ID" value="ETJ39016.1"/>
    <property type="molecule type" value="Genomic_DNA"/>
</dbReference>
<gene>
    <name evidence="1" type="ORF">Q604_UNBC06992G0001</name>
</gene>
<organism evidence="1">
    <name type="scientific">human gut metagenome</name>
    <dbReference type="NCBI Taxonomy" id="408170"/>
    <lineage>
        <taxon>unclassified sequences</taxon>
        <taxon>metagenomes</taxon>
        <taxon>organismal metagenomes</taxon>
    </lineage>
</organism>
<proteinExistence type="predicted"/>
<accession>W1Y9H0</accession>
<name>W1Y9H0_9ZZZZ</name>
<protein>
    <submittedName>
        <fullName evidence="1">Uncharacterized protein</fullName>
    </submittedName>
</protein>